<dbReference type="Proteomes" id="UP001230649">
    <property type="component" value="Unassembled WGS sequence"/>
</dbReference>
<evidence type="ECO:0000313" key="2">
    <source>
        <dbReference type="Proteomes" id="UP001230649"/>
    </source>
</evidence>
<gene>
    <name evidence="1" type="ORF">QFC20_004172</name>
</gene>
<keyword evidence="2" id="KW-1185">Reference proteome</keyword>
<reference evidence="1" key="1">
    <citation type="submission" date="2023-04" db="EMBL/GenBank/DDBJ databases">
        <title>Draft Genome sequencing of Naganishia species isolated from polar environments using Oxford Nanopore Technology.</title>
        <authorList>
            <person name="Leo P."/>
            <person name="Venkateswaran K."/>
        </authorList>
    </citation>
    <scope>NUCLEOTIDE SEQUENCE</scope>
    <source>
        <strain evidence="1">MNA-CCFEE 5262</strain>
    </source>
</reference>
<protein>
    <submittedName>
        <fullName evidence="1">Uncharacterized protein</fullName>
    </submittedName>
</protein>
<dbReference type="EMBL" id="JASBWS010000045">
    <property type="protein sequence ID" value="KAJ9105934.1"/>
    <property type="molecule type" value="Genomic_DNA"/>
</dbReference>
<evidence type="ECO:0000313" key="1">
    <source>
        <dbReference type="EMBL" id="KAJ9105934.1"/>
    </source>
</evidence>
<proteinExistence type="predicted"/>
<accession>A0ACC2W3U5</accession>
<organism evidence="1 2">
    <name type="scientific">Naganishia adeliensis</name>
    <dbReference type="NCBI Taxonomy" id="92952"/>
    <lineage>
        <taxon>Eukaryota</taxon>
        <taxon>Fungi</taxon>
        <taxon>Dikarya</taxon>
        <taxon>Basidiomycota</taxon>
        <taxon>Agaricomycotina</taxon>
        <taxon>Tremellomycetes</taxon>
        <taxon>Filobasidiales</taxon>
        <taxon>Filobasidiaceae</taxon>
        <taxon>Naganishia</taxon>
    </lineage>
</organism>
<comment type="caution">
    <text evidence="1">The sequence shown here is derived from an EMBL/GenBank/DDBJ whole genome shotgun (WGS) entry which is preliminary data.</text>
</comment>
<sequence length="718" mass="80371">MSLGHLIRGLRRACSYWQQRISQLYWQVPLPTEAKSGNEKVHSVRSADELLHSGIADYTFIPGEEGVLGRGKFSTVYKVKDSDGQHYALKHTPLYPHHPLIAARLLREPTLLAQIPPHPCLIGVHGWIKTRDHFYLVEDLSKDHISLADIPTPVQNIGLARKILDQLVSVVRDGLHEGGRVCHRDLKTENILINDHGDLILLDLGLATRFSASSPKLTTCCGSPAFHSPEIIRCLNSPPGSYTYYGPELDIWCIGLTLLSLLTGRQYPIGTSHKYLDVMAQSAAECVQELRHISHCHRSRSRSSVLMDSDVERMQLESDWQIVFDAITGFLQINGNSRMLAFRNYKLDDCIKQHVAAHKHKVRNQRFKTVSFEPSPLKYKLPMSFDALPEDLSLLTGETSVRMRNLCMAPAFKVHSYIKYLLRSTQSKSADQAMTPDRHCIRFWIKVCCESDTADPTISPAKDTLLAPTAPWVPPFFSDLVGQNRRPSPVKRAVSHTSPAFYSPAAPPVPSIPDTRRKRSSSQYGVRLGIHTAEQLDLRFISLHVSDGRCLETLVEAIQSSQTQGLLSPHPVIGDLDIDDRDEAIQEAMRVREKAAAYQPDDNDAPTDRNNASGMTTKGLNLHLSGSYYGSHIPSSRQGDSDEEEENSILIKTPVSKDECDTDDERASRSKEKRGFSHIVKSRAEHPDIQITPVNAFYYERAHSASPARFNSALPSIH</sequence>
<name>A0ACC2W3U5_9TREE</name>